<feature type="region of interest" description="Disordered" evidence="4">
    <location>
        <begin position="24"/>
        <end position="44"/>
    </location>
</feature>
<keyword evidence="2 5" id="KW-0732">Signal</keyword>
<dbReference type="InterPro" id="IPR051601">
    <property type="entry name" value="Serine_prot/Carboxylest_S33"/>
</dbReference>
<evidence type="ECO:0000256" key="2">
    <source>
        <dbReference type="ARBA" id="ARBA00022729"/>
    </source>
</evidence>
<dbReference type="Gene3D" id="3.40.50.1820">
    <property type="entry name" value="alpha/beta hydrolase"/>
    <property type="match status" value="1"/>
</dbReference>
<dbReference type="InterPro" id="IPR029058">
    <property type="entry name" value="AB_hydrolase_fold"/>
</dbReference>
<evidence type="ECO:0000256" key="5">
    <source>
        <dbReference type="SAM" id="SignalP"/>
    </source>
</evidence>
<keyword evidence="8" id="KW-1185">Reference proteome</keyword>
<dbReference type="SUPFAM" id="SSF53474">
    <property type="entry name" value="alpha/beta-Hydrolases"/>
    <property type="match status" value="1"/>
</dbReference>
<dbReference type="Pfam" id="PF00561">
    <property type="entry name" value="Abhydrolase_1"/>
    <property type="match status" value="1"/>
</dbReference>
<evidence type="ECO:0000256" key="3">
    <source>
        <dbReference type="ARBA" id="ARBA00022801"/>
    </source>
</evidence>
<name>A0A368VH14_9ACTN</name>
<dbReference type="InterPro" id="IPR000073">
    <property type="entry name" value="AB_hydrolase_1"/>
</dbReference>
<keyword evidence="3 7" id="KW-0378">Hydrolase</keyword>
<organism evidence="7 8">
    <name type="scientific">Halopolyspora algeriensis</name>
    <dbReference type="NCBI Taxonomy" id="1500506"/>
    <lineage>
        <taxon>Bacteria</taxon>
        <taxon>Bacillati</taxon>
        <taxon>Actinomycetota</taxon>
        <taxon>Actinomycetes</taxon>
        <taxon>Actinomycetes incertae sedis</taxon>
        <taxon>Halopolyspora</taxon>
    </lineage>
</organism>
<proteinExistence type="inferred from homology"/>
<dbReference type="AlphaFoldDB" id="A0A368VH14"/>
<comment type="similarity">
    <text evidence="1">Belongs to the peptidase S33 family.</text>
</comment>
<evidence type="ECO:0000313" key="7">
    <source>
        <dbReference type="EMBL" id="RCW40679.1"/>
    </source>
</evidence>
<evidence type="ECO:0000256" key="1">
    <source>
        <dbReference type="ARBA" id="ARBA00010088"/>
    </source>
</evidence>
<evidence type="ECO:0000313" key="8">
    <source>
        <dbReference type="Proteomes" id="UP000253495"/>
    </source>
</evidence>
<dbReference type="PANTHER" id="PTHR43248">
    <property type="entry name" value="2-SUCCINYL-6-HYDROXY-2,4-CYCLOHEXADIENE-1-CARBOXYLATE SYNTHASE"/>
    <property type="match status" value="1"/>
</dbReference>
<dbReference type="GO" id="GO:0016787">
    <property type="term" value="F:hydrolase activity"/>
    <property type="evidence" value="ECO:0007669"/>
    <property type="project" value="UniProtKB-KW"/>
</dbReference>
<dbReference type="Proteomes" id="UP000253495">
    <property type="component" value="Unassembled WGS sequence"/>
</dbReference>
<evidence type="ECO:0000259" key="6">
    <source>
        <dbReference type="Pfam" id="PF00561"/>
    </source>
</evidence>
<feature type="chain" id="PRO_5038880429" evidence="5">
    <location>
        <begin position="21"/>
        <end position="528"/>
    </location>
</feature>
<dbReference type="PROSITE" id="PS51257">
    <property type="entry name" value="PROKAR_LIPOPROTEIN"/>
    <property type="match status" value="1"/>
</dbReference>
<gene>
    <name evidence="7" type="ORF">DFQ14_1103</name>
</gene>
<sequence>MPRLLTAIAALLLLFGFTAACTPEPEGSQGLQPHTERNGPAGTVPPGLGEYYGQALEWGPCAEYATSNRTRAAFRKGSVECARLTVPLDYSDPQGRTITLGVLRKPASDPTRRIGSLVVNPGGPGASGMLMAAGLAGPISSTELGTRFDLVGFDPRGIGASEPRVNCLTDAERDAERLDSDADTSPAGIAQTERENRAYAAKCAQRSGTELLANVGTRDVAKDMDVLRSALGDTKLTYLGFSYGTRIGAEYAEQFPGNVRAMVLDGAIDPDQSKVAELVAQGAGFQQAFDKFAAWCSRQDNCALGNDPARAVSVYQQLTRPLVEQPIDAGAGRKLSYSDATTGTIQALYSERLWGQLNTGLLQLAQGRGQALKALADAYYGRGKNGSYSGTTDAFDAVRCVDDRRLTDRARLREADRRYRQAAPFLDNGHPPSGARGVCAFWPVPVTADDRDPEAAKLPTTLVISTTGDPATPYEAGAELADTLGARLLTFEGTQHTVFLQDNACVNEAGIRYLVTLEPPQEGTRCTS</sequence>
<feature type="signal peptide" evidence="5">
    <location>
        <begin position="1"/>
        <end position="20"/>
    </location>
</feature>
<feature type="domain" description="AB hydrolase-1" evidence="6">
    <location>
        <begin position="117"/>
        <end position="501"/>
    </location>
</feature>
<protein>
    <submittedName>
        <fullName evidence="7">Alpha/beta hydrolase family protein</fullName>
    </submittedName>
</protein>
<accession>A0A368VH14</accession>
<dbReference type="EMBL" id="QPJC01000010">
    <property type="protein sequence ID" value="RCW40679.1"/>
    <property type="molecule type" value="Genomic_DNA"/>
</dbReference>
<reference evidence="7 8" key="1">
    <citation type="submission" date="2018-07" db="EMBL/GenBank/DDBJ databases">
        <title>Genomic Encyclopedia of Type Strains, Phase III (KMG-III): the genomes of soil and plant-associated and newly described type strains.</title>
        <authorList>
            <person name="Whitman W."/>
        </authorList>
    </citation>
    <scope>NUCLEOTIDE SEQUENCE [LARGE SCALE GENOMIC DNA]</scope>
    <source>
        <strain evidence="7 8">CECT 8575</strain>
    </source>
</reference>
<dbReference type="PANTHER" id="PTHR43248:SF29">
    <property type="entry name" value="TRIPEPTIDYL AMINOPEPTIDASE"/>
    <property type="match status" value="1"/>
</dbReference>
<dbReference type="RefSeq" id="WP_179951589.1">
    <property type="nucleotide sequence ID" value="NZ_QPJC01000010.1"/>
</dbReference>
<comment type="caution">
    <text evidence="7">The sequence shown here is derived from an EMBL/GenBank/DDBJ whole genome shotgun (WGS) entry which is preliminary data.</text>
</comment>
<evidence type="ECO:0000256" key="4">
    <source>
        <dbReference type="SAM" id="MobiDB-lite"/>
    </source>
</evidence>